<dbReference type="PANTHER" id="PTHR42693">
    <property type="entry name" value="ARYLSULFATASE FAMILY MEMBER"/>
    <property type="match status" value="1"/>
</dbReference>
<comment type="caution">
    <text evidence="3">The sequence shown here is derived from an EMBL/GenBank/DDBJ whole genome shotgun (WGS) entry which is preliminary data.</text>
</comment>
<evidence type="ECO:0000313" key="4">
    <source>
        <dbReference type="Proteomes" id="UP001596547"/>
    </source>
</evidence>
<organism evidence="3 4">
    <name type="scientific">Halomarina halobia</name>
    <dbReference type="NCBI Taxonomy" id="3033386"/>
    <lineage>
        <taxon>Archaea</taxon>
        <taxon>Methanobacteriati</taxon>
        <taxon>Methanobacteriota</taxon>
        <taxon>Stenosarchaea group</taxon>
        <taxon>Halobacteria</taxon>
        <taxon>Halobacteriales</taxon>
        <taxon>Natronomonadaceae</taxon>
        <taxon>Halomarina</taxon>
    </lineage>
</organism>
<dbReference type="InterPro" id="IPR000917">
    <property type="entry name" value="Sulfatase_N"/>
</dbReference>
<dbReference type="InterPro" id="IPR050738">
    <property type="entry name" value="Sulfatase"/>
</dbReference>
<name>A0ABD6AA82_9EURY</name>
<sequence>MRNVVLIVLDTVRKDVYDEYAPRLRTAADASFEQCRAASSWSAPSHASILTGKLPHQHGVHAEGFGSDFSFSRFDRDDLFLGELPEHATIGLSANPYVSSAFDFDVLFDEFHDFSIGSQAQPALFTEGLTVQEYVKRSDHPDAVRRYLGFLRACLGHDEPLKSLANGLWVKGGSAATRLPIPELVDDGARNIADTAVERAAAVDEPWFLFANFMDAHTPLRNLRQYDQSLHSVPNDWSSTEFSKWELNADGAATEEYTRNYRQLYAAAVDYLDRVASDLVGRLRRVTDRETTVVVISDHGHNLGYPADDGLFHHTRSTTEGVLHTPCDVINPPAGYPAAVTRYFSQLSLGDLLVGLARDEPFDEGLVDERIPAELIGVLGGGESSIWYQPEEDADFWNRMVRCVYDGEGTRKFQWDSLGASEEYELDPDRPSWQRRVATGVEIPAATKDLFDVELTEYKERAAATSREMDFDAAVEEQLDELGYL</sequence>
<protein>
    <submittedName>
        <fullName evidence="3">Sulfatase-like hydrolase/transferase</fullName>
    </submittedName>
</protein>
<dbReference type="PANTHER" id="PTHR42693:SF33">
    <property type="entry name" value="ARYLSULFATASE"/>
    <property type="match status" value="1"/>
</dbReference>
<keyword evidence="4" id="KW-1185">Reference proteome</keyword>
<evidence type="ECO:0000313" key="3">
    <source>
        <dbReference type="EMBL" id="MFC7317242.1"/>
    </source>
</evidence>
<accession>A0ABD6AA82</accession>
<dbReference type="AlphaFoldDB" id="A0ABD6AA82"/>
<dbReference type="InterPro" id="IPR017850">
    <property type="entry name" value="Alkaline_phosphatase_core_sf"/>
</dbReference>
<evidence type="ECO:0000256" key="1">
    <source>
        <dbReference type="ARBA" id="ARBA00008779"/>
    </source>
</evidence>
<dbReference type="GeneID" id="79316099"/>
<feature type="domain" description="Sulfatase N-terminal" evidence="2">
    <location>
        <begin position="192"/>
        <end position="333"/>
    </location>
</feature>
<gene>
    <name evidence="3" type="ORF">ACFQPE_10615</name>
</gene>
<proteinExistence type="inferred from homology"/>
<comment type="similarity">
    <text evidence="1">Belongs to the sulfatase family.</text>
</comment>
<dbReference type="RefSeq" id="WP_276303506.1">
    <property type="nucleotide sequence ID" value="NZ_CP119992.1"/>
</dbReference>
<dbReference type="SUPFAM" id="SSF53649">
    <property type="entry name" value="Alkaline phosphatase-like"/>
    <property type="match status" value="1"/>
</dbReference>
<dbReference type="EMBL" id="JBHTBF010000002">
    <property type="protein sequence ID" value="MFC7317242.1"/>
    <property type="molecule type" value="Genomic_DNA"/>
</dbReference>
<dbReference type="Proteomes" id="UP001596547">
    <property type="component" value="Unassembled WGS sequence"/>
</dbReference>
<dbReference type="Gene3D" id="3.40.720.10">
    <property type="entry name" value="Alkaline Phosphatase, subunit A"/>
    <property type="match status" value="2"/>
</dbReference>
<evidence type="ECO:0000259" key="2">
    <source>
        <dbReference type="Pfam" id="PF00884"/>
    </source>
</evidence>
<reference evidence="3 4" key="1">
    <citation type="journal article" date="2019" name="Int. J. Syst. Evol. Microbiol.">
        <title>The Global Catalogue of Microorganisms (GCM) 10K type strain sequencing project: providing services to taxonomists for standard genome sequencing and annotation.</title>
        <authorList>
            <consortium name="The Broad Institute Genomics Platform"/>
            <consortium name="The Broad Institute Genome Sequencing Center for Infectious Disease"/>
            <person name="Wu L."/>
            <person name="Ma J."/>
        </authorList>
    </citation>
    <scope>NUCLEOTIDE SEQUENCE [LARGE SCALE GENOMIC DNA]</scope>
    <source>
        <strain evidence="3 4">PSR21</strain>
    </source>
</reference>
<dbReference type="Pfam" id="PF00884">
    <property type="entry name" value="Sulfatase"/>
    <property type="match status" value="1"/>
</dbReference>